<evidence type="ECO:0000313" key="3">
    <source>
        <dbReference type="Proteomes" id="UP000095563"/>
    </source>
</evidence>
<dbReference type="RefSeq" id="WP_055208760.1">
    <property type="nucleotide sequence ID" value="NZ_CZBO01000008.1"/>
</dbReference>
<dbReference type="AlphaFoldDB" id="A0A174VA72"/>
<evidence type="ECO:0000313" key="2">
    <source>
        <dbReference type="EMBL" id="CUQ30396.1"/>
    </source>
</evidence>
<protein>
    <submittedName>
        <fullName evidence="2">Uncharacterized protein</fullName>
    </submittedName>
</protein>
<proteinExistence type="predicted"/>
<sequence length="91" mass="10306">MKKIGEIINKYPMISLILATILILILMNLLILFTNFMFTNVFGVQCNLSFLRDVIGIKDGKIDIITGILLLMFTSTSILLIIFNILKKSLK</sequence>
<keyword evidence="1" id="KW-0472">Membrane</keyword>
<dbReference type="Proteomes" id="UP000095563">
    <property type="component" value="Unassembled WGS sequence"/>
</dbReference>
<name>A0A174VA72_9CLOT</name>
<reference evidence="2 3" key="1">
    <citation type="submission" date="2015-09" db="EMBL/GenBank/DDBJ databases">
        <authorList>
            <consortium name="Pathogen Informatics"/>
        </authorList>
    </citation>
    <scope>NUCLEOTIDE SEQUENCE [LARGE SCALE GENOMIC DNA]</scope>
    <source>
        <strain evidence="2 3">2789STDY5834956</strain>
    </source>
</reference>
<organism evidence="2 3">
    <name type="scientific">Clostridium baratii</name>
    <dbReference type="NCBI Taxonomy" id="1561"/>
    <lineage>
        <taxon>Bacteria</taxon>
        <taxon>Bacillati</taxon>
        <taxon>Bacillota</taxon>
        <taxon>Clostridia</taxon>
        <taxon>Eubacteriales</taxon>
        <taxon>Clostridiaceae</taxon>
        <taxon>Clostridium</taxon>
    </lineage>
</organism>
<feature type="transmembrane region" description="Helical" evidence="1">
    <location>
        <begin position="12"/>
        <end position="33"/>
    </location>
</feature>
<gene>
    <name evidence="2" type="ORF">ERS852568_02748</name>
</gene>
<evidence type="ECO:0000256" key="1">
    <source>
        <dbReference type="SAM" id="Phobius"/>
    </source>
</evidence>
<dbReference type="EMBL" id="CZBO01000008">
    <property type="protein sequence ID" value="CUQ30396.1"/>
    <property type="molecule type" value="Genomic_DNA"/>
</dbReference>
<accession>A0A174VA72</accession>
<feature type="transmembrane region" description="Helical" evidence="1">
    <location>
        <begin position="64"/>
        <end position="86"/>
    </location>
</feature>
<keyword evidence="1" id="KW-0812">Transmembrane</keyword>
<keyword evidence="1" id="KW-1133">Transmembrane helix</keyword>